<evidence type="ECO:0000313" key="2">
    <source>
        <dbReference type="EMBL" id="BAT85581.1"/>
    </source>
</evidence>
<protein>
    <submittedName>
        <fullName evidence="2">Uncharacterized protein</fullName>
    </submittedName>
</protein>
<keyword evidence="3" id="KW-1185">Reference proteome</keyword>
<feature type="non-terminal residue" evidence="2">
    <location>
        <position position="1"/>
    </location>
</feature>
<name>A0A0S3RYD1_PHAAN</name>
<keyword evidence="1" id="KW-0812">Transmembrane</keyword>
<gene>
    <name evidence="2" type="primary">Vigan.04G314300</name>
    <name evidence="2" type="ORF">VIGAN_04314300</name>
</gene>
<dbReference type="EMBL" id="AP015037">
    <property type="protein sequence ID" value="BAT85581.1"/>
    <property type="molecule type" value="Genomic_DNA"/>
</dbReference>
<proteinExistence type="predicted"/>
<organism evidence="2 3">
    <name type="scientific">Vigna angularis var. angularis</name>
    <dbReference type="NCBI Taxonomy" id="157739"/>
    <lineage>
        <taxon>Eukaryota</taxon>
        <taxon>Viridiplantae</taxon>
        <taxon>Streptophyta</taxon>
        <taxon>Embryophyta</taxon>
        <taxon>Tracheophyta</taxon>
        <taxon>Spermatophyta</taxon>
        <taxon>Magnoliopsida</taxon>
        <taxon>eudicotyledons</taxon>
        <taxon>Gunneridae</taxon>
        <taxon>Pentapetalae</taxon>
        <taxon>rosids</taxon>
        <taxon>fabids</taxon>
        <taxon>Fabales</taxon>
        <taxon>Fabaceae</taxon>
        <taxon>Papilionoideae</taxon>
        <taxon>50 kb inversion clade</taxon>
        <taxon>NPAAA clade</taxon>
        <taxon>indigoferoid/millettioid clade</taxon>
        <taxon>Phaseoleae</taxon>
        <taxon>Vigna</taxon>
    </lineage>
</organism>
<keyword evidence="1" id="KW-0472">Membrane</keyword>
<keyword evidence="1" id="KW-1133">Transmembrane helix</keyword>
<feature type="transmembrane region" description="Helical" evidence="1">
    <location>
        <begin position="6"/>
        <end position="24"/>
    </location>
</feature>
<feature type="transmembrane region" description="Helical" evidence="1">
    <location>
        <begin position="36"/>
        <end position="52"/>
    </location>
</feature>
<accession>A0A0S3RYD1</accession>
<sequence>NKSFSSLVNLPRAIVIAILLFNYFNHFPTPHRAFSEMGRTFIIYLYSFLYIYRDNLKVYFPLFSNRFRIKNHLWVY</sequence>
<reference evidence="2 3" key="1">
    <citation type="journal article" date="2015" name="Sci. Rep.">
        <title>The power of single molecule real-time sequencing technology in the de novo assembly of a eukaryotic genome.</title>
        <authorList>
            <person name="Sakai H."/>
            <person name="Naito K."/>
            <person name="Ogiso-Tanaka E."/>
            <person name="Takahashi Y."/>
            <person name="Iseki K."/>
            <person name="Muto C."/>
            <person name="Satou K."/>
            <person name="Teruya K."/>
            <person name="Shiroma A."/>
            <person name="Shimoji M."/>
            <person name="Hirano T."/>
            <person name="Itoh T."/>
            <person name="Kaga A."/>
            <person name="Tomooka N."/>
        </authorList>
    </citation>
    <scope>NUCLEOTIDE SEQUENCE [LARGE SCALE GENOMIC DNA]</scope>
    <source>
        <strain evidence="3">cv. Shumari</strain>
    </source>
</reference>
<evidence type="ECO:0000256" key="1">
    <source>
        <dbReference type="SAM" id="Phobius"/>
    </source>
</evidence>
<dbReference type="Proteomes" id="UP000291084">
    <property type="component" value="Chromosome 4"/>
</dbReference>
<evidence type="ECO:0000313" key="3">
    <source>
        <dbReference type="Proteomes" id="UP000291084"/>
    </source>
</evidence>
<dbReference type="AlphaFoldDB" id="A0A0S3RYD1"/>